<accession>A0AAW5TXY5</accession>
<name>A0AAW5TXY5_9BACT</name>
<sequence length="48" mass="5465">MMARFPSRINKAKNIRTLMLRVPGEGRYEAISATDSKGRQTGWKKEPS</sequence>
<evidence type="ECO:0000313" key="1">
    <source>
        <dbReference type="EMBL" id="MCW4094570.1"/>
    </source>
</evidence>
<dbReference type="RefSeq" id="WP_264980820.1">
    <property type="nucleotide sequence ID" value="NZ_JAPDUS010000033.1"/>
</dbReference>
<dbReference type="Proteomes" id="UP001209074">
    <property type="component" value="Unassembled WGS sequence"/>
</dbReference>
<proteinExistence type="predicted"/>
<comment type="caution">
    <text evidence="1">The sequence shown here is derived from an EMBL/GenBank/DDBJ whole genome shotgun (WGS) entry which is preliminary data.</text>
</comment>
<gene>
    <name evidence="1" type="ORF">ONT05_13640</name>
</gene>
<reference evidence="1" key="1">
    <citation type="submission" date="2022-11" db="EMBL/GenBank/DDBJ databases">
        <title>Genomic repertoires linked with pathogenic potency of arthritogenic Prevotella copri isolated from the gut of rheumatoid arthritis patients.</title>
        <authorList>
            <person name="Nii T."/>
            <person name="Maeda Y."/>
            <person name="Motooka D."/>
            <person name="Naito M."/>
            <person name="Matsumoto Y."/>
            <person name="Ogawa T."/>
            <person name="Oguro-Igashira E."/>
            <person name="Kishikawa T."/>
            <person name="Yamashita M."/>
            <person name="Koizumi S."/>
            <person name="Kurakawa T."/>
            <person name="Okumura R."/>
            <person name="Kayama H."/>
            <person name="Murakami M."/>
            <person name="Sakaguchi T."/>
            <person name="Das B."/>
            <person name="Nakamura S."/>
            <person name="Okada Y."/>
            <person name="Kumanogoh A."/>
            <person name="Takeda K."/>
        </authorList>
    </citation>
    <scope>NUCLEOTIDE SEQUENCE</scope>
    <source>
        <strain evidence="1">N016-13</strain>
    </source>
</reference>
<dbReference type="AlphaFoldDB" id="A0AAW5TXY5"/>
<organism evidence="1 2">
    <name type="scientific">Segatella copri</name>
    <dbReference type="NCBI Taxonomy" id="165179"/>
    <lineage>
        <taxon>Bacteria</taxon>
        <taxon>Pseudomonadati</taxon>
        <taxon>Bacteroidota</taxon>
        <taxon>Bacteroidia</taxon>
        <taxon>Bacteroidales</taxon>
        <taxon>Prevotellaceae</taxon>
        <taxon>Segatella</taxon>
    </lineage>
</organism>
<evidence type="ECO:0000313" key="2">
    <source>
        <dbReference type="Proteomes" id="UP001209074"/>
    </source>
</evidence>
<protein>
    <submittedName>
        <fullName evidence="1">Uncharacterized protein</fullName>
    </submittedName>
</protein>
<dbReference type="EMBL" id="JAPDUS010000033">
    <property type="protein sequence ID" value="MCW4094570.1"/>
    <property type="molecule type" value="Genomic_DNA"/>
</dbReference>